<dbReference type="PANTHER" id="PTHR43347">
    <property type="entry name" value="ACYL-COA SYNTHETASE"/>
    <property type="match status" value="1"/>
</dbReference>
<dbReference type="Gene3D" id="3.40.50.12780">
    <property type="entry name" value="N-terminal domain of ligase-like"/>
    <property type="match status" value="1"/>
</dbReference>
<evidence type="ECO:0000313" key="4">
    <source>
        <dbReference type="EMBL" id="GAG25701.1"/>
    </source>
</evidence>
<protein>
    <recommendedName>
        <fullName evidence="5">AMP-dependent synthetase/ligase domain-containing protein</fullName>
    </recommendedName>
</protein>
<dbReference type="PANTHER" id="PTHR43347:SF3">
    <property type="entry name" value="ACYL-COA SYNTHETASE SHORT-CHAIN FAMILY MEMBER 3, MITOCHONDRIAL"/>
    <property type="match status" value="1"/>
</dbReference>
<feature type="domain" description="AMP-dependent synthetase/ligase" evidence="2">
    <location>
        <begin position="64"/>
        <end position="181"/>
    </location>
</feature>
<dbReference type="GO" id="GO:0050218">
    <property type="term" value="F:propionate-CoA ligase activity"/>
    <property type="evidence" value="ECO:0007669"/>
    <property type="project" value="TreeGrafter"/>
</dbReference>
<proteinExistence type="inferred from homology"/>
<dbReference type="InterPro" id="IPR032387">
    <property type="entry name" value="ACAS_N"/>
</dbReference>
<feature type="domain" description="Acetyl-coenzyme A synthetase N-terminal" evidence="3">
    <location>
        <begin position="3"/>
        <end position="56"/>
    </location>
</feature>
<evidence type="ECO:0000259" key="2">
    <source>
        <dbReference type="Pfam" id="PF00501"/>
    </source>
</evidence>
<dbReference type="InterPro" id="IPR000873">
    <property type="entry name" value="AMP-dep_synth/lig_dom"/>
</dbReference>
<organism evidence="4">
    <name type="scientific">marine sediment metagenome</name>
    <dbReference type="NCBI Taxonomy" id="412755"/>
    <lineage>
        <taxon>unclassified sequences</taxon>
        <taxon>metagenomes</taxon>
        <taxon>ecological metagenomes</taxon>
    </lineage>
</organism>
<dbReference type="SUPFAM" id="SSF56801">
    <property type="entry name" value="Acetyl-CoA synthetase-like"/>
    <property type="match status" value="1"/>
</dbReference>
<dbReference type="AlphaFoldDB" id="X0XL48"/>
<name>X0XL48_9ZZZZ</name>
<evidence type="ECO:0008006" key="5">
    <source>
        <dbReference type="Google" id="ProtNLM"/>
    </source>
</evidence>
<dbReference type="Pfam" id="PF16177">
    <property type="entry name" value="ACAS_N"/>
    <property type="match status" value="1"/>
</dbReference>
<sequence length="199" mass="22224">MNYATSYARSLQDPTGFWRHEAAQIHWFRDPPQILSQDEQGFDRWFCGGTLNTAYLALDYHVEQGRGDQPALIYDSPVTQTKSVLSYRELRDQVAQLAGGLRQLGLNKGDTVVVYMPMIPETVIAMLACARLGAIHSVVFGGFAAHELAIRIDDARPKMLLTASAGKEVDRVIDYQRLVNAALSESTHPPEICVVYQRD</sequence>
<gene>
    <name evidence="4" type="ORF">S01H1_51761</name>
</gene>
<feature type="non-terminal residue" evidence="4">
    <location>
        <position position="199"/>
    </location>
</feature>
<evidence type="ECO:0000256" key="1">
    <source>
        <dbReference type="ARBA" id="ARBA00006432"/>
    </source>
</evidence>
<comment type="caution">
    <text evidence="4">The sequence shown here is derived from an EMBL/GenBank/DDBJ whole genome shotgun (WGS) entry which is preliminary data.</text>
</comment>
<evidence type="ECO:0000259" key="3">
    <source>
        <dbReference type="Pfam" id="PF16177"/>
    </source>
</evidence>
<dbReference type="InterPro" id="IPR042099">
    <property type="entry name" value="ANL_N_sf"/>
</dbReference>
<accession>X0XL48</accession>
<reference evidence="4" key="1">
    <citation type="journal article" date="2014" name="Front. Microbiol.">
        <title>High frequency of phylogenetically diverse reductive dehalogenase-homologous genes in deep subseafloor sedimentary metagenomes.</title>
        <authorList>
            <person name="Kawai M."/>
            <person name="Futagami T."/>
            <person name="Toyoda A."/>
            <person name="Takaki Y."/>
            <person name="Nishi S."/>
            <person name="Hori S."/>
            <person name="Arai W."/>
            <person name="Tsubouchi T."/>
            <person name="Morono Y."/>
            <person name="Uchiyama I."/>
            <person name="Ito T."/>
            <person name="Fujiyama A."/>
            <person name="Inagaki F."/>
            <person name="Takami H."/>
        </authorList>
    </citation>
    <scope>NUCLEOTIDE SEQUENCE</scope>
    <source>
        <strain evidence="4">Expedition CK06-06</strain>
    </source>
</reference>
<dbReference type="EMBL" id="BARS01033423">
    <property type="protein sequence ID" value="GAG25701.1"/>
    <property type="molecule type" value="Genomic_DNA"/>
</dbReference>
<comment type="similarity">
    <text evidence="1">Belongs to the ATP-dependent AMP-binding enzyme family.</text>
</comment>
<dbReference type="Pfam" id="PF00501">
    <property type="entry name" value="AMP-binding"/>
    <property type="match status" value="1"/>
</dbReference>